<dbReference type="Proteomes" id="UP000596742">
    <property type="component" value="Unassembled WGS sequence"/>
</dbReference>
<sequence>MFKIVADNYLGRADSEEVSCTTIGFRRNTEGTQSQSCIHECFTRILRSSKGNEGTYENTQPASEYGYSEFEGKKDSSIAAKNDSENTYEPIERGKSDRQPYTTIHGPVIKTADLRKPLNPQYVNIEGKTKTNPDENIALRSIVKPKLIQNT</sequence>
<feature type="region of interest" description="Disordered" evidence="1">
    <location>
        <begin position="49"/>
        <end position="103"/>
    </location>
</feature>
<evidence type="ECO:0000313" key="2">
    <source>
        <dbReference type="EMBL" id="VDI00566.1"/>
    </source>
</evidence>
<dbReference type="EMBL" id="UYJE01001245">
    <property type="protein sequence ID" value="VDI00566.1"/>
    <property type="molecule type" value="Genomic_DNA"/>
</dbReference>
<gene>
    <name evidence="2" type="ORF">MGAL_10B027226</name>
</gene>
<proteinExistence type="predicted"/>
<evidence type="ECO:0000313" key="3">
    <source>
        <dbReference type="Proteomes" id="UP000596742"/>
    </source>
</evidence>
<feature type="compositionally biased region" description="Polar residues" evidence="1">
    <location>
        <begin position="49"/>
        <end position="62"/>
    </location>
</feature>
<protein>
    <submittedName>
        <fullName evidence="2">Uncharacterized protein</fullName>
    </submittedName>
</protein>
<comment type="caution">
    <text evidence="2">The sequence shown here is derived from an EMBL/GenBank/DDBJ whole genome shotgun (WGS) entry which is preliminary data.</text>
</comment>
<dbReference type="AlphaFoldDB" id="A0A8B6C5K9"/>
<name>A0A8B6C5K9_MYTGA</name>
<organism evidence="2 3">
    <name type="scientific">Mytilus galloprovincialis</name>
    <name type="common">Mediterranean mussel</name>
    <dbReference type="NCBI Taxonomy" id="29158"/>
    <lineage>
        <taxon>Eukaryota</taxon>
        <taxon>Metazoa</taxon>
        <taxon>Spiralia</taxon>
        <taxon>Lophotrochozoa</taxon>
        <taxon>Mollusca</taxon>
        <taxon>Bivalvia</taxon>
        <taxon>Autobranchia</taxon>
        <taxon>Pteriomorphia</taxon>
        <taxon>Mytilida</taxon>
        <taxon>Mytiloidea</taxon>
        <taxon>Mytilidae</taxon>
        <taxon>Mytilinae</taxon>
        <taxon>Mytilus</taxon>
    </lineage>
</organism>
<accession>A0A8B6C5K9</accession>
<evidence type="ECO:0000256" key="1">
    <source>
        <dbReference type="SAM" id="MobiDB-lite"/>
    </source>
</evidence>
<reference evidence="2" key="1">
    <citation type="submission" date="2018-11" db="EMBL/GenBank/DDBJ databases">
        <authorList>
            <person name="Alioto T."/>
            <person name="Alioto T."/>
        </authorList>
    </citation>
    <scope>NUCLEOTIDE SEQUENCE</scope>
</reference>
<keyword evidence="3" id="KW-1185">Reference proteome</keyword>